<proteinExistence type="predicted"/>
<dbReference type="CDD" id="cd00085">
    <property type="entry name" value="HNHc"/>
    <property type="match status" value="1"/>
</dbReference>
<dbReference type="Proteomes" id="UP000640489">
    <property type="component" value="Unassembled WGS sequence"/>
</dbReference>
<comment type="caution">
    <text evidence="2">The sequence shown here is derived from an EMBL/GenBank/DDBJ whole genome shotgun (WGS) entry which is preliminary data.</text>
</comment>
<evidence type="ECO:0000313" key="3">
    <source>
        <dbReference type="Proteomes" id="UP000640489"/>
    </source>
</evidence>
<dbReference type="SMART" id="SM00507">
    <property type="entry name" value="HNHc"/>
    <property type="match status" value="1"/>
</dbReference>
<accession>A0A930YF36</accession>
<dbReference type="Pfam" id="PF02720">
    <property type="entry name" value="DUF222"/>
    <property type="match status" value="1"/>
</dbReference>
<sequence>MSSTYAASLDAVEHALDDLATIAPDYRSTSEKKDALIRLSRIVARVEAERIRILGAADAIAVETGARSTAHWLAAETRDGIGQVRLREKLARDGGEPITAAMGAGAVNVAQAREIVDALQRLPKNLDPELRAKGEAYLIGEAAHFGPPELRRLGQRLLEVIAPEDADEAEYQRLLAEDRRARAVTRLTFRDRGDGSGDLHARIPMPVLNRLRTYLESYTSPRRGPLGGALGDDVDQLPASRRRGEAFCALLENLPTNRLPKHGGTATSVMVTIDLESLRTGTGIAETSTEDRLTAEQTRRLACQAGIIPVVLGGKGEILDLGRSKRLFTGPQRKAMALRDRGCTADGCSIPAAWCEAHHQQPWSTGGKTNLAHGKLLCPFHHHRAHDPAWQTHHHANGSTTFHRRT</sequence>
<dbReference type="RefSeq" id="WP_194709256.1">
    <property type="nucleotide sequence ID" value="NZ_JADKPN010000022.1"/>
</dbReference>
<dbReference type="EMBL" id="JADKPN010000022">
    <property type="protein sequence ID" value="MBF4766076.1"/>
    <property type="molecule type" value="Genomic_DNA"/>
</dbReference>
<dbReference type="InterPro" id="IPR003615">
    <property type="entry name" value="HNH_nuc"/>
</dbReference>
<keyword evidence="3" id="KW-1185">Reference proteome</keyword>
<protein>
    <submittedName>
        <fullName evidence="2">DUF222 domain-containing protein</fullName>
    </submittedName>
</protein>
<evidence type="ECO:0000259" key="1">
    <source>
        <dbReference type="SMART" id="SM00507"/>
    </source>
</evidence>
<dbReference type="AlphaFoldDB" id="A0A930YF36"/>
<dbReference type="InterPro" id="IPR003870">
    <property type="entry name" value="DUF222"/>
</dbReference>
<gene>
    <name evidence="2" type="ORF">ISU07_23315</name>
</gene>
<organism evidence="2 3">
    <name type="scientific">Nocardioides islandensis</name>
    <dbReference type="NCBI Taxonomy" id="433663"/>
    <lineage>
        <taxon>Bacteria</taxon>
        <taxon>Bacillati</taxon>
        <taxon>Actinomycetota</taxon>
        <taxon>Actinomycetes</taxon>
        <taxon>Propionibacteriales</taxon>
        <taxon>Nocardioidaceae</taxon>
        <taxon>Nocardioides</taxon>
    </lineage>
</organism>
<feature type="domain" description="HNH nuclease" evidence="1">
    <location>
        <begin position="331"/>
        <end position="383"/>
    </location>
</feature>
<evidence type="ECO:0000313" key="2">
    <source>
        <dbReference type="EMBL" id="MBF4766076.1"/>
    </source>
</evidence>
<name>A0A930YF36_9ACTN</name>
<reference evidence="2" key="1">
    <citation type="submission" date="2020-11" db="EMBL/GenBank/DDBJ databases">
        <title>Nocardioides sp. nov., isolated from Soil of Cynanchum wilfordii Hemsley rhizosphere.</title>
        <authorList>
            <person name="Lee J.-S."/>
            <person name="Suh M.K."/>
            <person name="Kim J.-S."/>
        </authorList>
    </citation>
    <scope>NUCLEOTIDE SEQUENCE</scope>
    <source>
        <strain evidence="2">KCTC 19275</strain>
    </source>
</reference>